<accession>A0A0K9YXR5</accession>
<dbReference type="InterPro" id="IPR025889">
    <property type="entry name" value="GSP17M-like_dom"/>
</dbReference>
<comment type="caution">
    <text evidence="3">The sequence shown here is derived from an EMBL/GenBank/DDBJ whole genome shotgun (WGS) entry which is preliminary data.</text>
</comment>
<dbReference type="EMBL" id="LGIQ01000005">
    <property type="protein sequence ID" value="KNB73478.1"/>
    <property type="molecule type" value="Genomic_DNA"/>
</dbReference>
<feature type="domain" description="General stress protein 17M-like" evidence="1">
    <location>
        <begin position="7"/>
        <end position="101"/>
    </location>
</feature>
<dbReference type="Proteomes" id="UP000319578">
    <property type="component" value="Unassembled WGS sequence"/>
</dbReference>
<evidence type="ECO:0000259" key="1">
    <source>
        <dbReference type="Pfam" id="PF11181"/>
    </source>
</evidence>
<reference evidence="2 5" key="3">
    <citation type="submission" date="2019-06" db="EMBL/GenBank/DDBJ databases">
        <title>Whole genome shotgun sequence of Brevibacillus reuszeri NBRC 15719.</title>
        <authorList>
            <person name="Hosoyama A."/>
            <person name="Uohara A."/>
            <person name="Ohji S."/>
            <person name="Ichikawa N."/>
        </authorList>
    </citation>
    <scope>NUCLEOTIDE SEQUENCE [LARGE SCALE GENOMIC DNA]</scope>
    <source>
        <strain evidence="2 5">NBRC 15719</strain>
    </source>
</reference>
<gene>
    <name evidence="2" type="primary">yflT</name>
    <name evidence="3" type="ORF">ADS79_05875</name>
    <name evidence="2" type="ORF">BRE01_34170</name>
</gene>
<dbReference type="EMBL" id="BJON01000013">
    <property type="protein sequence ID" value="GED69715.1"/>
    <property type="molecule type" value="Genomic_DNA"/>
</dbReference>
<evidence type="ECO:0000313" key="3">
    <source>
        <dbReference type="EMBL" id="KNB73478.1"/>
    </source>
</evidence>
<dbReference type="Pfam" id="PF11181">
    <property type="entry name" value="YflT"/>
    <property type="match status" value="1"/>
</dbReference>
<evidence type="ECO:0000313" key="4">
    <source>
        <dbReference type="Proteomes" id="UP000036834"/>
    </source>
</evidence>
<proteinExistence type="predicted"/>
<dbReference type="AlphaFoldDB" id="A0A0K9YXR5"/>
<name>A0A0K9YXR5_9BACL</name>
<reference evidence="4" key="1">
    <citation type="submission" date="2015-07" db="EMBL/GenBank/DDBJ databases">
        <title>Genome sequencing project for genomic taxonomy and phylogenomics of Bacillus-like bacteria.</title>
        <authorList>
            <person name="Liu B."/>
            <person name="Wang J."/>
            <person name="Zhu Y."/>
            <person name="Liu G."/>
            <person name="Chen Q."/>
            <person name="Chen Z."/>
            <person name="Lan J."/>
            <person name="Che J."/>
            <person name="Ge C."/>
            <person name="Shi H."/>
            <person name="Pan Z."/>
            <person name="Liu X."/>
        </authorList>
    </citation>
    <scope>NUCLEOTIDE SEQUENCE [LARGE SCALE GENOMIC DNA]</scope>
    <source>
        <strain evidence="4">DSM 9887</strain>
    </source>
</reference>
<evidence type="ECO:0000313" key="5">
    <source>
        <dbReference type="Proteomes" id="UP000319578"/>
    </source>
</evidence>
<evidence type="ECO:0000313" key="2">
    <source>
        <dbReference type="EMBL" id="GED69715.1"/>
    </source>
</evidence>
<sequence length="130" mass="15206">MNTLETKVKTVRNVNEARLQVAKFRQDGYREDQIYVLAYDRDRTERVANEANAEQIGVWEEGFGTAIANVFRSRDEELRAKLRSMGFISSDAERLEMQMENDHIVVIAWGGTYYDGNDYDPTIYYYPPMF</sequence>
<dbReference type="PATRIC" id="fig|54915.3.peg.6592"/>
<dbReference type="RefSeq" id="WP_049737479.1">
    <property type="nucleotide sequence ID" value="NZ_BJON01000013.1"/>
</dbReference>
<dbReference type="STRING" id="54915.ADS79_05875"/>
<reference evidence="3" key="2">
    <citation type="submission" date="2015-07" db="EMBL/GenBank/DDBJ databases">
        <title>MeaNS - Measles Nucleotide Surveillance Program.</title>
        <authorList>
            <person name="Tran T."/>
            <person name="Druce J."/>
        </authorList>
    </citation>
    <scope>NUCLEOTIDE SEQUENCE</scope>
    <source>
        <strain evidence="3">DSM 9887</strain>
    </source>
</reference>
<protein>
    <submittedName>
        <fullName evidence="2 3">General stress protein</fullName>
    </submittedName>
</protein>
<keyword evidence="5" id="KW-1185">Reference proteome</keyword>
<dbReference type="Proteomes" id="UP000036834">
    <property type="component" value="Unassembled WGS sequence"/>
</dbReference>
<organism evidence="3 4">
    <name type="scientific">Brevibacillus reuszeri</name>
    <dbReference type="NCBI Taxonomy" id="54915"/>
    <lineage>
        <taxon>Bacteria</taxon>
        <taxon>Bacillati</taxon>
        <taxon>Bacillota</taxon>
        <taxon>Bacilli</taxon>
        <taxon>Bacillales</taxon>
        <taxon>Paenibacillaceae</taxon>
        <taxon>Brevibacillus</taxon>
    </lineage>
</organism>